<evidence type="ECO:0000256" key="1">
    <source>
        <dbReference type="SAM" id="MobiDB-lite"/>
    </source>
</evidence>
<dbReference type="RefSeq" id="WP_220509309.1">
    <property type="nucleotide sequence ID" value="NZ_JACJIA010000003.1"/>
</dbReference>
<organism evidence="2 3">
    <name type="scientific">Actinomadura namibiensis</name>
    <dbReference type="NCBI Taxonomy" id="182080"/>
    <lineage>
        <taxon>Bacteria</taxon>
        <taxon>Bacillati</taxon>
        <taxon>Actinomycetota</taxon>
        <taxon>Actinomycetes</taxon>
        <taxon>Streptosporangiales</taxon>
        <taxon>Thermomonosporaceae</taxon>
        <taxon>Actinomadura</taxon>
    </lineage>
</organism>
<keyword evidence="3" id="KW-1185">Reference proteome</keyword>
<feature type="region of interest" description="Disordered" evidence="1">
    <location>
        <begin position="1"/>
        <end position="45"/>
    </location>
</feature>
<name>A0A7W3LN83_ACTNM</name>
<reference evidence="2 3" key="1">
    <citation type="submission" date="2020-08" db="EMBL/GenBank/DDBJ databases">
        <title>Genomic Encyclopedia of Type Strains, Phase IV (KMG-IV): sequencing the most valuable type-strain genomes for metagenomic binning, comparative biology and taxonomic classification.</title>
        <authorList>
            <person name="Goeker M."/>
        </authorList>
    </citation>
    <scope>NUCLEOTIDE SEQUENCE [LARGE SCALE GENOMIC DNA]</scope>
    <source>
        <strain evidence="2 3">DSM 44197</strain>
    </source>
</reference>
<protein>
    <recommendedName>
        <fullName evidence="4">Asp23/Gls24 family envelope stress response protein</fullName>
    </recommendedName>
</protein>
<feature type="compositionally biased region" description="Low complexity" evidence="1">
    <location>
        <begin position="15"/>
        <end position="29"/>
    </location>
</feature>
<comment type="caution">
    <text evidence="2">The sequence shown here is derived from an EMBL/GenBank/DDBJ whole genome shotgun (WGS) entry which is preliminary data.</text>
</comment>
<proteinExistence type="predicted"/>
<dbReference type="EMBL" id="JACJIA010000003">
    <property type="protein sequence ID" value="MBA8951231.1"/>
    <property type="molecule type" value="Genomic_DNA"/>
</dbReference>
<evidence type="ECO:0000313" key="2">
    <source>
        <dbReference type="EMBL" id="MBA8951231.1"/>
    </source>
</evidence>
<evidence type="ECO:0000313" key="3">
    <source>
        <dbReference type="Proteomes" id="UP000572680"/>
    </source>
</evidence>
<dbReference type="AlphaFoldDB" id="A0A7W3LN83"/>
<accession>A0A7W3LN83</accession>
<dbReference type="Proteomes" id="UP000572680">
    <property type="component" value="Unassembled WGS sequence"/>
</dbReference>
<sequence>MPATQSTARRDDAGRAPGEAARAGAAPGDAARDATDRTGPSPLDRAERAERVAAAAAGVDGVAGLTAGPRGRLVTYRIGAPVAGVAFRDADVEIGLVAEYGRVLPELADAVRAAVLPLAGGRPVHVLVADLVDPAAPEEADA</sequence>
<gene>
    <name evidence="2" type="ORF">HNR61_002862</name>
</gene>
<evidence type="ECO:0008006" key="4">
    <source>
        <dbReference type="Google" id="ProtNLM"/>
    </source>
</evidence>